<dbReference type="Proteomes" id="UP000184280">
    <property type="component" value="Unassembled WGS sequence"/>
</dbReference>
<reference evidence="2 3" key="1">
    <citation type="submission" date="2016-11" db="EMBL/GenBank/DDBJ databases">
        <authorList>
            <person name="Jaros S."/>
            <person name="Januszkiewicz K."/>
            <person name="Wedrychowicz H."/>
        </authorList>
    </citation>
    <scope>NUCLEOTIDE SEQUENCE [LARGE SCALE GENOMIC DNA]</scope>
    <source>
        <strain evidence="2 3">BPI-34</strain>
    </source>
</reference>
<protein>
    <submittedName>
        <fullName evidence="2">4-hydroxy 2-oxovalerate aldolase</fullName>
    </submittedName>
</protein>
<dbReference type="Pfam" id="PF00682">
    <property type="entry name" value="HMGL-like"/>
    <property type="match status" value="1"/>
</dbReference>
<organism evidence="2 3">
    <name type="scientific">Xylanibacter ruminicola</name>
    <name type="common">Prevotella ruminicola</name>
    <dbReference type="NCBI Taxonomy" id="839"/>
    <lineage>
        <taxon>Bacteria</taxon>
        <taxon>Pseudomonadati</taxon>
        <taxon>Bacteroidota</taxon>
        <taxon>Bacteroidia</taxon>
        <taxon>Bacteroidales</taxon>
        <taxon>Prevotellaceae</taxon>
        <taxon>Xylanibacter</taxon>
    </lineage>
</organism>
<sequence length="529" mass="59759">MNSIKVLDVTLRDGGCVNDFNFGQVYMEQILAAQEASGVDVIEMGYIDEVKGSTSGRTQYLNEQVITECLLKHKKPGVTYVAMMDYGKFNVDNLKPCTKNSIDGLRVAFHKKNMHDIIPLGRKIIEKGYKLFIQPMITLRYTDAELLELIDLVNKELPDASGFYIVDSFGEMRPNDMNRALNLVDHNLIPSMLLGFHSHNNLQMSYSNACAMLQFPTNRDLMLDSSIMGMGKGAGNLNTELLLEHLNLFYGKNYKISPLLEVIDKVINQLHSEFYWGYAPEYYLSSANHCTPSYASHFYNKHMLPIDQVGELLSMIDESKKISFDKNYAEELWRSYNESKQVDDSSVVFELKTVFAGKRVLLVAPGKSIASYKEKIDEIIKEEDIVSIGLNLTDSFDVDYMMTTRQDVYDSSVAVGKKVITTSNVSKGARGKVKILNYKNWIEISDGRTHDSSSVITLNLLKACGVKDILLAGFDGFMVNINENYSDPNLRRPVSVEQVERRNAYYKRFIGEVAASGVKITFVTPSKYE</sequence>
<name>A0A1M7JIH6_XYLRU</name>
<accession>A0A1M7JIH6</accession>
<proteinExistence type="predicted"/>
<evidence type="ECO:0000313" key="3">
    <source>
        <dbReference type="Proteomes" id="UP000184280"/>
    </source>
</evidence>
<dbReference type="OrthoDB" id="9804858at2"/>
<dbReference type="SUPFAM" id="SSF51569">
    <property type="entry name" value="Aldolase"/>
    <property type="match status" value="1"/>
</dbReference>
<dbReference type="AlphaFoldDB" id="A0A1M7JIH6"/>
<evidence type="ECO:0000259" key="1">
    <source>
        <dbReference type="Pfam" id="PF00682"/>
    </source>
</evidence>
<feature type="domain" description="Pyruvate carboxyltransferase" evidence="1">
    <location>
        <begin position="4"/>
        <end position="244"/>
    </location>
</feature>
<gene>
    <name evidence="2" type="ORF">SAMN04488494_2074</name>
</gene>
<dbReference type="EMBL" id="FRCJ01000004">
    <property type="protein sequence ID" value="SHM52765.1"/>
    <property type="molecule type" value="Genomic_DNA"/>
</dbReference>
<dbReference type="GO" id="GO:0003824">
    <property type="term" value="F:catalytic activity"/>
    <property type="evidence" value="ECO:0007669"/>
    <property type="project" value="InterPro"/>
</dbReference>
<dbReference type="RefSeq" id="WP_073045133.1">
    <property type="nucleotide sequence ID" value="NZ_FOLF01000014.1"/>
</dbReference>
<dbReference type="InterPro" id="IPR013785">
    <property type="entry name" value="Aldolase_TIM"/>
</dbReference>
<dbReference type="CDD" id="cd07944">
    <property type="entry name" value="DRE_TIM_HOA_like"/>
    <property type="match status" value="1"/>
</dbReference>
<dbReference type="Gene3D" id="3.20.20.70">
    <property type="entry name" value="Aldolase class I"/>
    <property type="match status" value="1"/>
</dbReference>
<evidence type="ECO:0000313" key="2">
    <source>
        <dbReference type="EMBL" id="SHM52765.1"/>
    </source>
</evidence>
<dbReference type="InterPro" id="IPR000891">
    <property type="entry name" value="PYR_CT"/>
</dbReference>